<dbReference type="Proteomes" id="UP001239111">
    <property type="component" value="Chromosome 3"/>
</dbReference>
<reference evidence="1" key="1">
    <citation type="submission" date="2023-04" db="EMBL/GenBank/DDBJ databases">
        <title>A chromosome-level genome assembly of the parasitoid wasp Eretmocerus hayati.</title>
        <authorList>
            <person name="Zhong Y."/>
            <person name="Liu S."/>
            <person name="Liu Y."/>
        </authorList>
    </citation>
    <scope>NUCLEOTIDE SEQUENCE</scope>
    <source>
        <strain evidence="1">ZJU_SS_LIU_2023</strain>
    </source>
</reference>
<keyword evidence="2" id="KW-1185">Reference proteome</keyword>
<organism evidence="1 2">
    <name type="scientific">Eretmocerus hayati</name>
    <dbReference type="NCBI Taxonomy" id="131215"/>
    <lineage>
        <taxon>Eukaryota</taxon>
        <taxon>Metazoa</taxon>
        <taxon>Ecdysozoa</taxon>
        <taxon>Arthropoda</taxon>
        <taxon>Hexapoda</taxon>
        <taxon>Insecta</taxon>
        <taxon>Pterygota</taxon>
        <taxon>Neoptera</taxon>
        <taxon>Endopterygota</taxon>
        <taxon>Hymenoptera</taxon>
        <taxon>Apocrita</taxon>
        <taxon>Proctotrupomorpha</taxon>
        <taxon>Chalcidoidea</taxon>
        <taxon>Aphelinidae</taxon>
        <taxon>Aphelininae</taxon>
        <taxon>Eretmocerus</taxon>
    </lineage>
</organism>
<sequence length="304" mass="34628">MNTHGDNVLSWPPQMEEKLISLHKENEYKLLDKKSRTSVREKNQIWNAFILKFQRTHGAQYTGLKLKGRWRTVRSRVREAQKKLGSKDEEDDTESCSLVHDKTTPQEPQGDCLGGQNSAHQGWAGNVHDDQLEIPAPMHDKRSLNDGQSLNVEDMEIMMMDDVPDVGAEQQVGSVADHDYLLSDYPGLPCIVESICNSFKGSEKRVTMDSHDDDERSFMDLNFPKKPKLDLAEVDGLDMKEIGSQLEAEFDNVEKQNEEMDFARTIYEQYDKIEQSKQRAALRVIFAVIDGVIKKRSNGKPSSL</sequence>
<name>A0ACC2NJ89_9HYME</name>
<evidence type="ECO:0000313" key="1">
    <source>
        <dbReference type="EMBL" id="KAJ8671166.1"/>
    </source>
</evidence>
<evidence type="ECO:0000313" key="2">
    <source>
        <dbReference type="Proteomes" id="UP001239111"/>
    </source>
</evidence>
<gene>
    <name evidence="1" type="ORF">QAD02_002425</name>
</gene>
<comment type="caution">
    <text evidence="1">The sequence shown here is derived from an EMBL/GenBank/DDBJ whole genome shotgun (WGS) entry which is preliminary data.</text>
</comment>
<accession>A0ACC2NJ89</accession>
<protein>
    <submittedName>
        <fullName evidence="1">Uncharacterized protein</fullName>
    </submittedName>
</protein>
<proteinExistence type="predicted"/>
<dbReference type="EMBL" id="CM056743">
    <property type="protein sequence ID" value="KAJ8671166.1"/>
    <property type="molecule type" value="Genomic_DNA"/>
</dbReference>